<comment type="cofactor">
    <cofactor evidence="1 17 19">
        <name>pyridoxal 5'-phosphate</name>
        <dbReference type="ChEBI" id="CHEBI:597326"/>
    </cofactor>
</comment>
<reference evidence="20 21" key="1">
    <citation type="submission" date="2023-11" db="EMBL/GenBank/DDBJ databases">
        <title>Dfirmibasis_genome.</title>
        <authorList>
            <person name="Edelbroek B."/>
            <person name="Kjellin J."/>
            <person name="Jerlstrom-Hultqvist J."/>
            <person name="Soderbom F."/>
        </authorList>
    </citation>
    <scope>NUCLEOTIDE SEQUENCE [LARGE SCALE GENOMIC DNA]</scope>
    <source>
        <strain evidence="20 21">TNS-C-14</strain>
    </source>
</reference>
<comment type="caution">
    <text evidence="20">The sequence shown here is derived from an EMBL/GenBank/DDBJ whole genome shotgun (WGS) entry which is preliminary data.</text>
</comment>
<dbReference type="GO" id="GO:0001514">
    <property type="term" value="P:selenocysteine incorporation"/>
    <property type="evidence" value="ECO:0007669"/>
    <property type="project" value="TreeGrafter"/>
</dbReference>
<accession>A0AAN7Z142</accession>
<dbReference type="GO" id="GO:0001717">
    <property type="term" value="P:conversion of seryl-tRNAsec to selenocys-tRNAsec"/>
    <property type="evidence" value="ECO:0007669"/>
    <property type="project" value="UniProtKB-UniRule"/>
</dbReference>
<evidence type="ECO:0000256" key="18">
    <source>
        <dbReference type="PIRSR" id="PIRSR017689-1"/>
    </source>
</evidence>
<dbReference type="AlphaFoldDB" id="A0AAN7Z142"/>
<comment type="subcellular location">
    <subcellularLocation>
        <location evidence="17">Cytoplasm</location>
    </subcellularLocation>
</comment>
<keyword evidence="12 17" id="KW-0711">Selenium</keyword>
<evidence type="ECO:0000256" key="7">
    <source>
        <dbReference type="ARBA" id="ARBA00022555"/>
    </source>
</evidence>
<evidence type="ECO:0000256" key="19">
    <source>
        <dbReference type="PIRSR" id="PIRSR017689-50"/>
    </source>
</evidence>
<dbReference type="NCBIfam" id="TIGR03531">
    <property type="entry name" value="selenium_SpcS"/>
    <property type="match status" value="1"/>
</dbReference>
<dbReference type="InterPro" id="IPR008829">
    <property type="entry name" value="SepSecS/SepCysS"/>
</dbReference>
<evidence type="ECO:0000256" key="8">
    <source>
        <dbReference type="ARBA" id="ARBA00022679"/>
    </source>
</evidence>
<dbReference type="SUPFAM" id="SSF53383">
    <property type="entry name" value="PLP-dependent transferases"/>
    <property type="match status" value="1"/>
</dbReference>
<evidence type="ECO:0000256" key="17">
    <source>
        <dbReference type="PIRNR" id="PIRNR017689"/>
    </source>
</evidence>
<evidence type="ECO:0000256" key="14">
    <source>
        <dbReference type="ARBA" id="ARBA00032048"/>
    </source>
</evidence>
<dbReference type="Pfam" id="PF05889">
    <property type="entry name" value="SepSecS"/>
    <property type="match status" value="1"/>
</dbReference>
<dbReference type="GO" id="GO:0005737">
    <property type="term" value="C:cytoplasm"/>
    <property type="evidence" value="ECO:0007669"/>
    <property type="project" value="UniProtKB-SubCell"/>
</dbReference>
<feature type="modified residue" description="N6-(pyridoxal phosphate)lysine" evidence="19">
    <location>
        <position position="288"/>
    </location>
</feature>
<comment type="function">
    <text evidence="2 17">Converts O-phosphoseryl-tRNA(Sec) to selenocysteinyl-tRNA(Sec) required for selenoprotein biosynthesis.</text>
</comment>
<feature type="binding site" evidence="18">
    <location>
        <position position="98"/>
    </location>
    <ligand>
        <name>substrate</name>
    </ligand>
</feature>
<feature type="site" description="May act as a substrate filter by repelling compounds with a negatively charged alpha-carboxylate" evidence="19">
    <location>
        <position position="74"/>
    </location>
</feature>
<keyword evidence="21" id="KW-1185">Reference proteome</keyword>
<dbReference type="Gene3D" id="3.40.640.10">
    <property type="entry name" value="Type I PLP-dependent aspartate aminotransferase-like (Major domain)"/>
    <property type="match status" value="1"/>
</dbReference>
<evidence type="ECO:0000256" key="1">
    <source>
        <dbReference type="ARBA" id="ARBA00001933"/>
    </source>
</evidence>
<evidence type="ECO:0000313" key="21">
    <source>
        <dbReference type="Proteomes" id="UP001344447"/>
    </source>
</evidence>
<keyword evidence="7 17" id="KW-0820">tRNA-binding</keyword>
<feature type="binding site" evidence="18">
    <location>
        <position position="97"/>
    </location>
    <ligand>
        <name>substrate</name>
    </ligand>
</feature>
<keyword evidence="8 17" id="KW-0808">Transferase</keyword>
<dbReference type="Proteomes" id="UP001344447">
    <property type="component" value="Unassembled WGS sequence"/>
</dbReference>
<name>A0AAN7Z142_9MYCE</name>
<evidence type="ECO:0000256" key="11">
    <source>
        <dbReference type="ARBA" id="ARBA00022917"/>
    </source>
</evidence>
<evidence type="ECO:0000256" key="9">
    <source>
        <dbReference type="ARBA" id="ARBA00022884"/>
    </source>
</evidence>
<evidence type="ECO:0000256" key="13">
    <source>
        <dbReference type="ARBA" id="ARBA00030669"/>
    </source>
</evidence>
<evidence type="ECO:0000256" key="6">
    <source>
        <dbReference type="ARBA" id="ARBA00021963"/>
    </source>
</evidence>
<dbReference type="InterPro" id="IPR015424">
    <property type="entry name" value="PyrdxlP-dep_Trfase"/>
</dbReference>
<keyword evidence="9 17" id="KW-0694">RNA-binding</keyword>
<dbReference type="InterPro" id="IPR019872">
    <property type="entry name" value="Sec-tRNA_Se_transferase"/>
</dbReference>
<evidence type="ECO:0000256" key="12">
    <source>
        <dbReference type="ARBA" id="ARBA00023266"/>
    </source>
</evidence>
<dbReference type="GO" id="GO:0000049">
    <property type="term" value="F:tRNA binding"/>
    <property type="evidence" value="ECO:0007669"/>
    <property type="project" value="UniProtKB-UniRule"/>
</dbReference>
<dbReference type="GO" id="GO:0098621">
    <property type="term" value="F:O-phosphoseryl-tRNA(Sec) selenium transferase activity"/>
    <property type="evidence" value="ECO:0007669"/>
    <property type="project" value="UniProtKB-EC"/>
</dbReference>
<dbReference type="PIRSF" id="PIRSF017689">
    <property type="entry name" value="SepSecS"/>
    <property type="match status" value="1"/>
</dbReference>
<evidence type="ECO:0000256" key="16">
    <source>
        <dbReference type="ARBA" id="ARBA00048808"/>
    </source>
</evidence>
<feature type="binding site" evidence="18">
    <location>
        <position position="105"/>
    </location>
    <ligand>
        <name>substrate</name>
    </ligand>
</feature>
<dbReference type="PANTHER" id="PTHR12944:SF2">
    <property type="entry name" value="O-PHOSPHOSERYL-TRNA(SEC) SELENIUM TRANSFERASE"/>
    <property type="match status" value="1"/>
</dbReference>
<comment type="similarity">
    <text evidence="4 17">Belongs to the SepSecS family.</text>
</comment>
<keyword evidence="11 17" id="KW-0648">Protein biosynthesis</keyword>
<comment type="catalytic activity">
    <reaction evidence="16 17">
        <text>O-phospho-L-seryl-tRNA(Sec) + selenophosphate + H2O = L-selenocysteinyl-tRNA(Sec) + 2 phosphate</text>
        <dbReference type="Rhea" id="RHEA:25041"/>
        <dbReference type="Rhea" id="RHEA-COMP:9743"/>
        <dbReference type="Rhea" id="RHEA-COMP:9947"/>
        <dbReference type="ChEBI" id="CHEBI:15377"/>
        <dbReference type="ChEBI" id="CHEBI:16144"/>
        <dbReference type="ChEBI" id="CHEBI:43474"/>
        <dbReference type="ChEBI" id="CHEBI:78551"/>
        <dbReference type="ChEBI" id="CHEBI:78573"/>
        <dbReference type="EC" id="2.9.1.2"/>
    </reaction>
</comment>
<evidence type="ECO:0000256" key="2">
    <source>
        <dbReference type="ARBA" id="ARBA00002552"/>
    </source>
</evidence>
<comment type="pathway">
    <text evidence="3 17">Aminoacyl-tRNA biosynthesis; selenocysteinyl-tRNA(Sec) biosynthesis; selenocysteinyl-tRNA(Sec) from L-seryl-tRNA(Sec) (archaeal/eukaryal route): step 2/2.</text>
</comment>
<feature type="binding site" evidence="18">
    <location>
        <position position="418"/>
    </location>
    <ligand>
        <name>tRNA</name>
        <dbReference type="ChEBI" id="CHEBI:17843"/>
    </ligand>
</feature>
<dbReference type="EC" id="2.9.1.2" evidence="5 17"/>
<evidence type="ECO:0000256" key="4">
    <source>
        <dbReference type="ARBA" id="ARBA00007037"/>
    </source>
</evidence>
<feature type="binding site" evidence="18">
    <location>
        <position position="317"/>
    </location>
    <ligand>
        <name>substrate</name>
    </ligand>
</feature>
<proteinExistence type="inferred from homology"/>
<dbReference type="EMBL" id="JAVFKY010000001">
    <property type="protein sequence ID" value="KAK5583867.1"/>
    <property type="molecule type" value="Genomic_DNA"/>
</dbReference>
<feature type="binding site" evidence="18">
    <location>
        <position position="275"/>
    </location>
    <ligand>
        <name>tRNA</name>
        <dbReference type="ChEBI" id="CHEBI:17843"/>
    </ligand>
</feature>
<gene>
    <name evidence="20" type="ORF">RB653_005471</name>
</gene>
<keyword evidence="17" id="KW-0963">Cytoplasm</keyword>
<organism evidence="20 21">
    <name type="scientific">Dictyostelium firmibasis</name>
    <dbReference type="NCBI Taxonomy" id="79012"/>
    <lineage>
        <taxon>Eukaryota</taxon>
        <taxon>Amoebozoa</taxon>
        <taxon>Evosea</taxon>
        <taxon>Eumycetozoa</taxon>
        <taxon>Dictyostelia</taxon>
        <taxon>Dictyosteliales</taxon>
        <taxon>Dictyosteliaceae</taxon>
        <taxon>Dictyostelium</taxon>
    </lineage>
</organism>
<evidence type="ECO:0000256" key="5">
    <source>
        <dbReference type="ARBA" id="ARBA00012464"/>
    </source>
</evidence>
<feature type="binding site" evidence="18">
    <location>
        <position position="75"/>
    </location>
    <ligand>
        <name>pyridoxal 5'-phosphate</name>
        <dbReference type="ChEBI" id="CHEBI:597326"/>
    </ligand>
</feature>
<evidence type="ECO:0000256" key="3">
    <source>
        <dbReference type="ARBA" id="ARBA00004822"/>
    </source>
</evidence>
<evidence type="ECO:0000313" key="20">
    <source>
        <dbReference type="EMBL" id="KAK5583867.1"/>
    </source>
</evidence>
<keyword evidence="10 17" id="KW-0663">Pyridoxal phosphate</keyword>
<sequence>MNLKNLETCKGLIKGSYVDQAIQGTSQFNKLLETLLIHKKLPNIGYNDKIIELILNEISMMDSNNFIENIGVGEREGRIYSGLVEKRHYGFAHGIGRSGDITEQQPKAAGSSLIQKLTHSLVLDAMKLAGLEQSSLSNCLLLPMATGMTLTLTMLTLKSQQSQSNKRYVLWPRIDQKSCLKSIITAGLIPIVIPNILEGDMIRTDLNILEEKIKELGVDNILCVFSTTSCFAPRVPDKIIEISEICKRYNIGHIINNAYGLQCSKILNNISQACKLGRVDAFIQSTDKNFMVPVGGAIISGPNKEFIDQIARNYPGRANSSPILDVFITLLSMGKQGWLDLLKERKELLIYFNEKLSTLASQFNERLLNTINENKISFALTLSSKILNNTTQDKEITTIGDFKNSFSFSMIGSKLFSRSCSGSRVIDLETNKKAIIGGIEFNNYGSHIENYSTSYLTVACAIGITKIEIDTFIQRLSKLFKQQK</sequence>
<dbReference type="InterPro" id="IPR015421">
    <property type="entry name" value="PyrdxlP-dep_Trfase_major"/>
</dbReference>
<dbReference type="PANTHER" id="PTHR12944">
    <property type="entry name" value="SOLUBLE LIVER ANTIGEN/LIVER PANCREAS ANTIGEN"/>
    <property type="match status" value="1"/>
</dbReference>
<protein>
    <recommendedName>
        <fullName evidence="6 17">O-phosphoseryl-tRNA(Sec) selenium transferase</fullName>
        <ecNumber evidence="5 17">2.9.1.2</ecNumber>
    </recommendedName>
    <alternativeName>
        <fullName evidence="13 17">Selenocysteine synthase</fullName>
    </alternativeName>
    <alternativeName>
        <fullName evidence="14 17">Selenocysteinyl-tRNA(Sec) synthase</fullName>
    </alternativeName>
    <alternativeName>
        <fullName evidence="15 17">Sep-tRNA:Sec-tRNA synthase</fullName>
    </alternativeName>
</protein>
<evidence type="ECO:0000256" key="15">
    <source>
        <dbReference type="ARBA" id="ARBA00032693"/>
    </source>
</evidence>
<evidence type="ECO:0000256" key="10">
    <source>
        <dbReference type="ARBA" id="ARBA00022898"/>
    </source>
</evidence>